<evidence type="ECO:0000313" key="2">
    <source>
        <dbReference type="Proteomes" id="UP000033947"/>
    </source>
</evidence>
<accession>A0A0G0VRW7</accession>
<dbReference type="EMBL" id="LCBB01000001">
    <property type="protein sequence ID" value="KKS03610.1"/>
    <property type="molecule type" value="Genomic_DNA"/>
</dbReference>
<reference evidence="1 2" key="1">
    <citation type="journal article" date="2015" name="Nature">
        <title>rRNA introns, odd ribosomes, and small enigmatic genomes across a large radiation of phyla.</title>
        <authorList>
            <person name="Brown C.T."/>
            <person name="Hug L.A."/>
            <person name="Thomas B.C."/>
            <person name="Sharon I."/>
            <person name="Castelle C.J."/>
            <person name="Singh A."/>
            <person name="Wilkins M.J."/>
            <person name="Williams K.H."/>
            <person name="Banfield J.F."/>
        </authorList>
    </citation>
    <scope>NUCLEOTIDE SEQUENCE [LARGE SCALE GENOMIC DNA]</scope>
</reference>
<proteinExistence type="predicted"/>
<comment type="caution">
    <text evidence="1">The sequence shown here is derived from an EMBL/GenBank/DDBJ whole genome shotgun (WGS) entry which is preliminary data.</text>
</comment>
<gene>
    <name evidence="1" type="ORF">UU55_C0001G0071</name>
</gene>
<organism evidence="1 2">
    <name type="scientific">candidate division WWE3 bacterium GW2011_GWC2_41_23</name>
    <dbReference type="NCBI Taxonomy" id="1619123"/>
    <lineage>
        <taxon>Bacteria</taxon>
        <taxon>Katanobacteria</taxon>
    </lineage>
</organism>
<dbReference type="AlphaFoldDB" id="A0A0G0VRW7"/>
<name>A0A0G0VRW7_UNCKA</name>
<protein>
    <submittedName>
        <fullName evidence="1">Uncharacterized protein</fullName>
    </submittedName>
</protein>
<sequence length="110" mass="13159">MFRRGENQKFLPLFFNSEAMQLSERLLQEKTELVTKRETVEGDEMSIQVIEAYTNYVMEHFHELFIDTEGNLIDTSLFNVIFEKQPTYYEIENGILQLSYLFKLNKEYAK</sequence>
<evidence type="ECO:0000313" key="1">
    <source>
        <dbReference type="EMBL" id="KKS03610.1"/>
    </source>
</evidence>
<dbReference type="Proteomes" id="UP000033947">
    <property type="component" value="Unassembled WGS sequence"/>
</dbReference>